<feature type="compositionally biased region" description="Basic and acidic residues" evidence="1">
    <location>
        <begin position="163"/>
        <end position="202"/>
    </location>
</feature>
<sequence length="278" mass="31937">MTDQGNSKVQVYFIPQNPEILAENLEEVVLSGDVAQETVVVTTTDDESVGGDFDESSVVPIENLDVLNTIELSCDENFQSSLEPSPITSSDLGDGNEESFVQSYIALVPNNESRLDTELDNSHLTVKELTKREKDRMYKREQRANKEYREQEKVQAKQRMKDKRKDPEYREKERKRDAERRKLARLNNKEFRQKEKERDRQYKRDHRKKSNSSLQSDLANRAGISPSSSNASENLTVGNCFTVLDWTGISSSDVDVKLTQTVDESDVTEYQMYDQDSM</sequence>
<dbReference type="OMA" id="RANKEYR"/>
<name>A0A8W8NA88_MAGGI</name>
<protein>
    <submittedName>
        <fullName evidence="2">Uncharacterized protein</fullName>
    </submittedName>
</protein>
<dbReference type="EnsemblMetazoa" id="G4988.2">
    <property type="protein sequence ID" value="G4988.2:cds"/>
    <property type="gene ID" value="G4988"/>
</dbReference>
<feature type="compositionally biased region" description="Polar residues" evidence="1">
    <location>
        <begin position="225"/>
        <end position="234"/>
    </location>
</feature>
<dbReference type="AlphaFoldDB" id="A0A8W8NA88"/>
<dbReference type="Proteomes" id="UP000005408">
    <property type="component" value="Unassembled WGS sequence"/>
</dbReference>
<feature type="compositionally biased region" description="Basic and acidic residues" evidence="1">
    <location>
        <begin position="130"/>
        <end position="155"/>
    </location>
</feature>
<reference evidence="2" key="1">
    <citation type="submission" date="2022-08" db="UniProtKB">
        <authorList>
            <consortium name="EnsemblMetazoa"/>
        </authorList>
    </citation>
    <scope>IDENTIFICATION</scope>
    <source>
        <strain evidence="2">05x7-T-G4-1.051#20</strain>
    </source>
</reference>
<feature type="region of interest" description="Disordered" evidence="1">
    <location>
        <begin position="130"/>
        <end position="234"/>
    </location>
</feature>
<evidence type="ECO:0000313" key="3">
    <source>
        <dbReference type="Proteomes" id="UP000005408"/>
    </source>
</evidence>
<dbReference type="EnsemblMetazoa" id="G4988.3">
    <property type="protein sequence ID" value="G4988.3:cds"/>
    <property type="gene ID" value="G4988"/>
</dbReference>
<evidence type="ECO:0000256" key="1">
    <source>
        <dbReference type="SAM" id="MobiDB-lite"/>
    </source>
</evidence>
<organism evidence="2 3">
    <name type="scientific">Magallana gigas</name>
    <name type="common">Pacific oyster</name>
    <name type="synonym">Crassostrea gigas</name>
    <dbReference type="NCBI Taxonomy" id="29159"/>
    <lineage>
        <taxon>Eukaryota</taxon>
        <taxon>Metazoa</taxon>
        <taxon>Spiralia</taxon>
        <taxon>Lophotrochozoa</taxon>
        <taxon>Mollusca</taxon>
        <taxon>Bivalvia</taxon>
        <taxon>Autobranchia</taxon>
        <taxon>Pteriomorphia</taxon>
        <taxon>Ostreida</taxon>
        <taxon>Ostreoidea</taxon>
        <taxon>Ostreidae</taxon>
        <taxon>Magallana</taxon>
    </lineage>
</organism>
<accession>A0A8W8NA88</accession>
<dbReference type="EnsemblMetazoa" id="G4988.1">
    <property type="protein sequence ID" value="G4988.1:cds"/>
    <property type="gene ID" value="G4988"/>
</dbReference>
<evidence type="ECO:0000313" key="2">
    <source>
        <dbReference type="EnsemblMetazoa" id="G4988.3:cds"/>
    </source>
</evidence>
<keyword evidence="3" id="KW-1185">Reference proteome</keyword>
<dbReference type="OrthoDB" id="6102882at2759"/>
<proteinExistence type="predicted"/>